<evidence type="ECO:0000256" key="3">
    <source>
        <dbReference type="ARBA" id="ARBA00023295"/>
    </source>
</evidence>
<comment type="caution">
    <text evidence="5">The sequence shown here is derived from an EMBL/GenBank/DDBJ whole genome shotgun (WGS) entry which is preliminary data.</text>
</comment>
<dbReference type="Gene3D" id="2.60.120.260">
    <property type="entry name" value="Galactose-binding domain-like"/>
    <property type="match status" value="1"/>
</dbReference>
<dbReference type="GO" id="GO:0004553">
    <property type="term" value="F:hydrolase activity, hydrolyzing O-glycosyl compounds"/>
    <property type="evidence" value="ECO:0007669"/>
    <property type="project" value="InterPro"/>
</dbReference>
<gene>
    <name evidence="5" type="ORF">HNQ39_003013</name>
</gene>
<keyword evidence="3" id="KW-0326">Glycosidase</keyword>
<dbReference type="EMBL" id="JACHGW010000002">
    <property type="protein sequence ID" value="MBB6051222.1"/>
    <property type="molecule type" value="Genomic_DNA"/>
</dbReference>
<dbReference type="RefSeq" id="WP_184197628.1">
    <property type="nucleotide sequence ID" value="NZ_JACHGW010000002.1"/>
</dbReference>
<dbReference type="SUPFAM" id="SSF75005">
    <property type="entry name" value="Arabinanase/levansucrase/invertase"/>
    <property type="match status" value="1"/>
</dbReference>
<dbReference type="Pfam" id="PF04616">
    <property type="entry name" value="Glyco_hydro_43"/>
    <property type="match status" value="1"/>
</dbReference>
<dbReference type="PANTHER" id="PTHR22925:SF3">
    <property type="entry name" value="GLYCOSYL HYDROLASE FAMILY PROTEIN 43"/>
    <property type="match status" value="1"/>
</dbReference>
<dbReference type="InterPro" id="IPR006710">
    <property type="entry name" value="Glyco_hydro_43"/>
</dbReference>
<dbReference type="Proteomes" id="UP000520814">
    <property type="component" value="Unassembled WGS sequence"/>
</dbReference>
<evidence type="ECO:0000313" key="5">
    <source>
        <dbReference type="EMBL" id="MBB6051222.1"/>
    </source>
</evidence>
<comment type="similarity">
    <text evidence="1">Belongs to the glycosyl hydrolase 43 family.</text>
</comment>
<evidence type="ECO:0000256" key="1">
    <source>
        <dbReference type="ARBA" id="ARBA00009865"/>
    </source>
</evidence>
<dbReference type="AlphaFoldDB" id="A0A7W9SQZ9"/>
<dbReference type="GO" id="GO:0005975">
    <property type="term" value="P:carbohydrate metabolic process"/>
    <property type="evidence" value="ECO:0007669"/>
    <property type="project" value="InterPro"/>
</dbReference>
<keyword evidence="6" id="KW-1185">Reference proteome</keyword>
<organism evidence="5 6">
    <name type="scientific">Armatimonas rosea</name>
    <dbReference type="NCBI Taxonomy" id="685828"/>
    <lineage>
        <taxon>Bacteria</taxon>
        <taxon>Bacillati</taxon>
        <taxon>Armatimonadota</taxon>
        <taxon>Armatimonadia</taxon>
        <taxon>Armatimonadales</taxon>
        <taxon>Armatimonadaceae</taxon>
        <taxon>Armatimonas</taxon>
    </lineage>
</organism>
<dbReference type="InterPro" id="IPR013783">
    <property type="entry name" value="Ig-like_fold"/>
</dbReference>
<dbReference type="InterPro" id="IPR023296">
    <property type="entry name" value="Glyco_hydro_beta-prop_sf"/>
</dbReference>
<accession>A0A7W9SQZ9</accession>
<dbReference type="SUPFAM" id="SSF49785">
    <property type="entry name" value="Galactose-binding domain-like"/>
    <property type="match status" value="1"/>
</dbReference>
<dbReference type="InterPro" id="IPR000421">
    <property type="entry name" value="FA58C"/>
</dbReference>
<name>A0A7W9SQZ9_ARMRO</name>
<dbReference type="Gene3D" id="2.60.40.10">
    <property type="entry name" value="Immunoglobulins"/>
    <property type="match status" value="1"/>
</dbReference>
<dbReference type="Pfam" id="PF00754">
    <property type="entry name" value="F5_F8_type_C"/>
    <property type="match status" value="1"/>
</dbReference>
<sequence>MTTRLLVVATALLGGSIGGGVRHRDITPAQLREKLSEAARFSEKKYSPASWTELRLVMAQARQVVDRAGASPAELEAALVRVQKGIDALKERASIPDSTPRLGLAASLFATERTGLVNNVALRWAAAVPCESFELYRATGRGGSFTKVYSGRGMSFQDYGLKPGSYTYKLEAHSQGGTLTATAVPITTMPLPSRLLEYSNQTGDGASALGEPLKVGKTYYKFEGKRDGKTVRYSVQTSLDGKSWKDGPVVLDETSHPELADFKFEANNIFYDKARDRIVWWCHWERSGGSYADGRAFVATAKPGERFQVHRIESPLGVQVRDMSVFIDDDKKGYLVAASNVPGQGANATLTLFALNDDYTAVTRIVNKAMEEEYREAPHIVKTGGFYYLFFSQAAGWYPSRAGYVTARSLEGRWSEPRALGNSSTFAAQSGAILDYGRGKSFTPVLMANRWIRGEGTSANAAIPLQCVAGFALGDYAPTLLLDPARGLVIPLEAGRLLSQDRPATASLPGSPDHDVSRAFDGDYSTAFQSDEKKWPFTVTTDLGAVCKVQNVQISWHLHKGSEAYYKYTLEGSVDGKAWRVLLDRTDDKDTRVSKTYGFSNDLLPDSPAVRYVRVVVQRAVLHNNPNNWYPPTLYEVKVYGIRSAE</sequence>
<protein>
    <recommendedName>
        <fullName evidence="4">F5/8 type C domain-containing protein</fullName>
    </recommendedName>
</protein>
<dbReference type="Gene3D" id="2.115.10.20">
    <property type="entry name" value="Glycosyl hydrolase domain, family 43"/>
    <property type="match status" value="1"/>
</dbReference>
<evidence type="ECO:0000259" key="4">
    <source>
        <dbReference type="PROSITE" id="PS50022"/>
    </source>
</evidence>
<evidence type="ECO:0000313" key="6">
    <source>
        <dbReference type="Proteomes" id="UP000520814"/>
    </source>
</evidence>
<reference evidence="5 6" key="1">
    <citation type="submission" date="2020-08" db="EMBL/GenBank/DDBJ databases">
        <title>Genomic Encyclopedia of Type Strains, Phase IV (KMG-IV): sequencing the most valuable type-strain genomes for metagenomic binning, comparative biology and taxonomic classification.</title>
        <authorList>
            <person name="Goeker M."/>
        </authorList>
    </citation>
    <scope>NUCLEOTIDE SEQUENCE [LARGE SCALE GENOMIC DNA]</scope>
    <source>
        <strain evidence="5 6">DSM 23562</strain>
    </source>
</reference>
<dbReference type="PROSITE" id="PS50022">
    <property type="entry name" value="FA58C_3"/>
    <property type="match status" value="1"/>
</dbReference>
<keyword evidence="2" id="KW-0378">Hydrolase</keyword>
<feature type="domain" description="F5/8 type C" evidence="4">
    <location>
        <begin position="485"/>
        <end position="642"/>
    </location>
</feature>
<proteinExistence type="inferred from homology"/>
<dbReference type="InterPro" id="IPR008979">
    <property type="entry name" value="Galactose-bd-like_sf"/>
</dbReference>
<evidence type="ECO:0000256" key="2">
    <source>
        <dbReference type="ARBA" id="ARBA00022801"/>
    </source>
</evidence>
<dbReference type="PANTHER" id="PTHR22925">
    <property type="entry name" value="GLYCOSYL HYDROLASE 43 FAMILY MEMBER"/>
    <property type="match status" value="1"/>
</dbReference>
<dbReference type="Gene3D" id="1.20.1270.70">
    <property type="entry name" value="Designed single chain three-helix bundle"/>
    <property type="match status" value="1"/>
</dbReference>